<protein>
    <submittedName>
        <fullName evidence="2">Uncharacterized protein</fullName>
    </submittedName>
</protein>
<evidence type="ECO:0000256" key="1">
    <source>
        <dbReference type="SAM" id="SignalP"/>
    </source>
</evidence>
<evidence type="ECO:0000313" key="2">
    <source>
        <dbReference type="EMBL" id="CAH1448114.1"/>
    </source>
</evidence>
<organism evidence="2 3">
    <name type="scientific">Lactuca virosa</name>
    <dbReference type="NCBI Taxonomy" id="75947"/>
    <lineage>
        <taxon>Eukaryota</taxon>
        <taxon>Viridiplantae</taxon>
        <taxon>Streptophyta</taxon>
        <taxon>Embryophyta</taxon>
        <taxon>Tracheophyta</taxon>
        <taxon>Spermatophyta</taxon>
        <taxon>Magnoliopsida</taxon>
        <taxon>eudicotyledons</taxon>
        <taxon>Gunneridae</taxon>
        <taxon>Pentapetalae</taxon>
        <taxon>asterids</taxon>
        <taxon>campanulids</taxon>
        <taxon>Asterales</taxon>
        <taxon>Asteraceae</taxon>
        <taxon>Cichorioideae</taxon>
        <taxon>Cichorieae</taxon>
        <taxon>Lactucinae</taxon>
        <taxon>Lactuca</taxon>
    </lineage>
</organism>
<gene>
    <name evidence="2" type="ORF">LVIROSA_LOCUS33676</name>
</gene>
<keyword evidence="3" id="KW-1185">Reference proteome</keyword>
<accession>A0AAU9PD67</accession>
<dbReference type="EMBL" id="CAKMRJ010005634">
    <property type="protein sequence ID" value="CAH1448114.1"/>
    <property type="molecule type" value="Genomic_DNA"/>
</dbReference>
<sequence length="121" mass="14279">MQSFMMPKGLEIIMRSLLLWTKFWLLPTRYSMKCPVLKNKESVFLYKGGNLKTILCFSFVEIGHLHSKFRPTYQKPYNWSRSWTLSLKGSNVKPLENEMMQENMTTAMDICKKIIKDHPTP</sequence>
<name>A0AAU9PD67_9ASTR</name>
<dbReference type="Proteomes" id="UP001157418">
    <property type="component" value="Unassembled WGS sequence"/>
</dbReference>
<keyword evidence="1" id="KW-0732">Signal</keyword>
<feature type="chain" id="PRO_5043314207" evidence="1">
    <location>
        <begin position="32"/>
        <end position="121"/>
    </location>
</feature>
<dbReference type="AlphaFoldDB" id="A0AAU9PD67"/>
<proteinExistence type="predicted"/>
<reference evidence="2 3" key="1">
    <citation type="submission" date="2022-01" db="EMBL/GenBank/DDBJ databases">
        <authorList>
            <person name="Xiong W."/>
            <person name="Schranz E."/>
        </authorList>
    </citation>
    <scope>NUCLEOTIDE SEQUENCE [LARGE SCALE GENOMIC DNA]</scope>
</reference>
<evidence type="ECO:0000313" key="3">
    <source>
        <dbReference type="Proteomes" id="UP001157418"/>
    </source>
</evidence>
<feature type="signal peptide" evidence="1">
    <location>
        <begin position="1"/>
        <end position="31"/>
    </location>
</feature>
<comment type="caution">
    <text evidence="2">The sequence shown here is derived from an EMBL/GenBank/DDBJ whole genome shotgun (WGS) entry which is preliminary data.</text>
</comment>